<comment type="subcellular location">
    <subcellularLocation>
        <location evidence="11">Endoplasmic reticulum membrane</location>
        <topology evidence="11">Multi-pass membrane protein</topology>
    </subcellularLocation>
    <subcellularLocation>
        <location evidence="1">Membrane</location>
        <topology evidence="1">Multi-pass membrane protein</topology>
    </subcellularLocation>
</comment>
<feature type="active site" description="S-palmitoyl cysteine intermediate" evidence="11">
    <location>
        <position position="108"/>
    </location>
</feature>
<name>A0A1G4IRP1_9SACH</name>
<keyword evidence="6 11" id="KW-0472">Membrane</keyword>
<feature type="transmembrane region" description="Helical" evidence="11 12">
    <location>
        <begin position="163"/>
        <end position="185"/>
    </location>
</feature>
<evidence type="ECO:0000313" key="15">
    <source>
        <dbReference type="Proteomes" id="UP000189911"/>
    </source>
</evidence>
<feature type="transmembrane region" description="Helical" evidence="11 12">
    <location>
        <begin position="12"/>
        <end position="31"/>
    </location>
</feature>
<keyword evidence="9 11" id="KW-0012">Acyltransferase</keyword>
<reference evidence="15" key="1">
    <citation type="submission" date="2016-03" db="EMBL/GenBank/DDBJ databases">
        <authorList>
            <person name="Devillers Hugo."/>
        </authorList>
    </citation>
    <scope>NUCLEOTIDE SEQUENCE [LARGE SCALE GENOMIC DNA]</scope>
</reference>
<dbReference type="OrthoDB" id="331948at2759"/>
<organism evidence="14 15">
    <name type="scientific">Lachancea nothofagi CBS 11611</name>
    <dbReference type="NCBI Taxonomy" id="1266666"/>
    <lineage>
        <taxon>Eukaryota</taxon>
        <taxon>Fungi</taxon>
        <taxon>Dikarya</taxon>
        <taxon>Ascomycota</taxon>
        <taxon>Saccharomycotina</taxon>
        <taxon>Saccharomycetes</taxon>
        <taxon>Saccharomycetales</taxon>
        <taxon>Saccharomycetaceae</taxon>
        <taxon>Lachancea</taxon>
    </lineage>
</organism>
<keyword evidence="2 11" id="KW-0808">Transferase</keyword>
<evidence type="ECO:0000256" key="1">
    <source>
        <dbReference type="ARBA" id="ARBA00004141"/>
    </source>
</evidence>
<evidence type="ECO:0000256" key="11">
    <source>
        <dbReference type="HAMAP-Rule" id="MF_03199"/>
    </source>
</evidence>
<evidence type="ECO:0000256" key="5">
    <source>
        <dbReference type="ARBA" id="ARBA00022989"/>
    </source>
</evidence>
<proteinExistence type="inferred from homology"/>
<gene>
    <name evidence="11" type="primary">PFA4</name>
    <name evidence="14" type="ORF">LANO_0A06524G</name>
</gene>
<evidence type="ECO:0000256" key="7">
    <source>
        <dbReference type="ARBA" id="ARBA00023139"/>
    </source>
</evidence>
<evidence type="ECO:0000313" key="14">
    <source>
        <dbReference type="EMBL" id="SCU79514.1"/>
    </source>
</evidence>
<evidence type="ECO:0000256" key="9">
    <source>
        <dbReference type="ARBA" id="ARBA00023315"/>
    </source>
</evidence>
<dbReference type="HAMAP" id="MF_03199">
    <property type="entry name" value="DHHC_PAT_PFA4"/>
    <property type="match status" value="1"/>
</dbReference>
<dbReference type="Pfam" id="PF01529">
    <property type="entry name" value="DHHC"/>
    <property type="match status" value="1"/>
</dbReference>
<dbReference type="EC" id="2.3.1.225" evidence="11"/>
<dbReference type="EMBL" id="LT598449">
    <property type="protein sequence ID" value="SCU79514.1"/>
    <property type="molecule type" value="Genomic_DNA"/>
</dbReference>
<dbReference type="InterPro" id="IPR033682">
    <property type="entry name" value="PFA4"/>
</dbReference>
<dbReference type="PROSITE" id="PS50216">
    <property type="entry name" value="DHHC"/>
    <property type="match status" value="1"/>
</dbReference>
<dbReference type="GO" id="GO:0005789">
    <property type="term" value="C:endoplasmic reticulum membrane"/>
    <property type="evidence" value="ECO:0007669"/>
    <property type="project" value="UniProtKB-SubCell"/>
</dbReference>
<evidence type="ECO:0000256" key="10">
    <source>
        <dbReference type="ARBA" id="ARBA00048048"/>
    </source>
</evidence>
<evidence type="ECO:0000256" key="4">
    <source>
        <dbReference type="ARBA" id="ARBA00022824"/>
    </source>
</evidence>
<dbReference type="InterPro" id="IPR039859">
    <property type="entry name" value="PFA4/ZDH16/20/ERF2-like"/>
</dbReference>
<keyword evidence="15" id="KW-1185">Reference proteome</keyword>
<evidence type="ECO:0000256" key="12">
    <source>
        <dbReference type="RuleBase" id="RU079119"/>
    </source>
</evidence>
<keyword evidence="3 11" id="KW-0812">Transmembrane</keyword>
<dbReference type="GO" id="GO:0019706">
    <property type="term" value="F:protein-cysteine S-palmitoyltransferase activity"/>
    <property type="evidence" value="ECO:0007669"/>
    <property type="project" value="UniProtKB-UniRule"/>
</dbReference>
<feature type="transmembrane region" description="Helical" evidence="11 12">
    <location>
        <begin position="40"/>
        <end position="58"/>
    </location>
</feature>
<feature type="transmembrane region" description="Helical" evidence="11 12">
    <location>
        <begin position="120"/>
        <end position="142"/>
    </location>
</feature>
<evidence type="ECO:0000259" key="13">
    <source>
        <dbReference type="Pfam" id="PF01529"/>
    </source>
</evidence>
<protein>
    <recommendedName>
        <fullName evidence="11">Palmitoyltransferase PFA4</fullName>
        <ecNumber evidence="11">2.3.1.225</ecNumber>
    </recommendedName>
    <alternativeName>
        <fullName evidence="11">Protein S-acyltransferase</fullName>
        <shortName evidence="11">PAT</shortName>
    </alternativeName>
    <alternativeName>
        <fullName evidence="11">Protein fatty acyltransferase 4</fullName>
    </alternativeName>
</protein>
<dbReference type="InterPro" id="IPR001594">
    <property type="entry name" value="Palmitoyltrfase_DHHC"/>
</dbReference>
<keyword evidence="5 11" id="KW-1133">Transmembrane helix</keyword>
<evidence type="ECO:0000256" key="3">
    <source>
        <dbReference type="ARBA" id="ARBA00022692"/>
    </source>
</evidence>
<keyword evidence="7 11" id="KW-0564">Palmitate</keyword>
<comment type="similarity">
    <text evidence="11">Belongs to the DHHC palmitoyltransferase family. PFA4 subfamily.</text>
</comment>
<sequence length="376" mass="43795">MPVKLKWPWLGIAIPSFLVSYIGYTSHFFILSNYIGRRRLLAFQLALSMIWISYVLAIKSNPGKPPSNFSPREGQWRNYCRRCNNFKPERTHHCKTCDQCVLVMDHHCPWTMNCVGHRNFAHFMRFLFWVIFTTSYLGVMLGQRILDHWHLRNSHAFVHTTELCFLAINTPLNAFVWLTMIMLFVRCVNNQILNGMTQIESWEMERIENLLHRRRLIPQLLVNLREFYPNSELTGDDDKHRLNDGRKLPVEDIVCFPYDLTVSTNACTFMGPFYSWLLPWGQPAGDGVNFETNEIATYEPESPLEDRFMSLPWPPDGGRQKSENVNLETASIAIHSSRGEAVLKKRPLPPRLSSQRKEWQNEWGESLADFGVDVDA</sequence>
<comment type="domain">
    <text evidence="11 12">The DHHC domain is required for palmitoyltransferase activity.</text>
</comment>
<evidence type="ECO:0000256" key="2">
    <source>
        <dbReference type="ARBA" id="ARBA00022679"/>
    </source>
</evidence>
<keyword evidence="4 11" id="KW-0256">Endoplasmic reticulum</keyword>
<evidence type="ECO:0000256" key="6">
    <source>
        <dbReference type="ARBA" id="ARBA00023136"/>
    </source>
</evidence>
<dbReference type="PANTHER" id="PTHR12246">
    <property type="entry name" value="PALMITOYLTRANSFERASE ZDHHC16"/>
    <property type="match status" value="1"/>
</dbReference>
<comment type="catalytic activity">
    <reaction evidence="10 11 12">
        <text>L-cysteinyl-[protein] + hexadecanoyl-CoA = S-hexadecanoyl-L-cysteinyl-[protein] + CoA</text>
        <dbReference type="Rhea" id="RHEA:36683"/>
        <dbReference type="Rhea" id="RHEA-COMP:10131"/>
        <dbReference type="Rhea" id="RHEA-COMP:11032"/>
        <dbReference type="ChEBI" id="CHEBI:29950"/>
        <dbReference type="ChEBI" id="CHEBI:57287"/>
        <dbReference type="ChEBI" id="CHEBI:57379"/>
        <dbReference type="ChEBI" id="CHEBI:74151"/>
        <dbReference type="EC" id="2.3.1.225"/>
    </reaction>
</comment>
<comment type="function">
    <text evidence="11">Mediates the reversible addition of palmitate to target proteins, thereby regulating their membrane association and biological function.</text>
</comment>
<dbReference type="Proteomes" id="UP000189911">
    <property type="component" value="Chromosome A"/>
</dbReference>
<feature type="domain" description="Palmitoyltransferase DHHC" evidence="13">
    <location>
        <begin position="77"/>
        <end position="203"/>
    </location>
</feature>
<accession>A0A1G4IRP1</accession>
<evidence type="ECO:0000256" key="8">
    <source>
        <dbReference type="ARBA" id="ARBA00023288"/>
    </source>
</evidence>
<dbReference type="AlphaFoldDB" id="A0A1G4IRP1"/>
<keyword evidence="8 11" id="KW-0449">Lipoprotein</keyword>